<comment type="caution">
    <text evidence="6">The sequence shown here is derived from an EMBL/GenBank/DDBJ whole genome shotgun (WGS) entry which is preliminary data.</text>
</comment>
<evidence type="ECO:0000256" key="2">
    <source>
        <dbReference type="ARBA" id="ARBA00023125"/>
    </source>
</evidence>
<evidence type="ECO:0000256" key="4">
    <source>
        <dbReference type="PROSITE-ProRule" id="PRU00335"/>
    </source>
</evidence>
<evidence type="ECO:0000313" key="6">
    <source>
        <dbReference type="EMBL" id="MFD1129483.1"/>
    </source>
</evidence>
<dbReference type="Gene3D" id="1.10.10.60">
    <property type="entry name" value="Homeodomain-like"/>
    <property type="match status" value="1"/>
</dbReference>
<dbReference type="Pfam" id="PF16859">
    <property type="entry name" value="TetR_C_11"/>
    <property type="match status" value="1"/>
</dbReference>
<organism evidence="6 7">
    <name type="scientific">Paenibacillus provencensis</name>
    <dbReference type="NCBI Taxonomy" id="441151"/>
    <lineage>
        <taxon>Bacteria</taxon>
        <taxon>Bacillati</taxon>
        <taxon>Bacillota</taxon>
        <taxon>Bacilli</taxon>
        <taxon>Bacillales</taxon>
        <taxon>Paenibacillaceae</taxon>
        <taxon>Paenibacillus</taxon>
    </lineage>
</organism>
<keyword evidence="1" id="KW-0805">Transcription regulation</keyword>
<dbReference type="PRINTS" id="PR00455">
    <property type="entry name" value="HTHTETR"/>
</dbReference>
<dbReference type="EMBL" id="JBHTKX010000001">
    <property type="protein sequence ID" value="MFD1129483.1"/>
    <property type="molecule type" value="Genomic_DNA"/>
</dbReference>
<dbReference type="RefSeq" id="WP_244533098.1">
    <property type="nucleotide sequence ID" value="NZ_JBHTKX010000001.1"/>
</dbReference>
<evidence type="ECO:0000256" key="3">
    <source>
        <dbReference type="ARBA" id="ARBA00023163"/>
    </source>
</evidence>
<feature type="domain" description="HTH tetR-type" evidence="5">
    <location>
        <begin position="1"/>
        <end position="61"/>
    </location>
</feature>
<dbReference type="Gene3D" id="1.10.357.10">
    <property type="entry name" value="Tetracycline Repressor, domain 2"/>
    <property type="match status" value="1"/>
</dbReference>
<dbReference type="InterPro" id="IPR050109">
    <property type="entry name" value="HTH-type_TetR-like_transc_reg"/>
</dbReference>
<dbReference type="SUPFAM" id="SSF46689">
    <property type="entry name" value="Homeodomain-like"/>
    <property type="match status" value="1"/>
</dbReference>
<sequence length="182" mass="20025">MTIQHSILSVAYELLLESGFEEVTIEKIAERAGVSKATIYKWWPNKAAVVADGFFEGAASRLPVPDTGSVKEDILTHAINLSLYMSGKEGKVISELIGHGQVNSTLIEVFRQYYIQPRRAEAAGILRKGIERGELSAELDVDSSLDLLYGPLFYRLLVTGEPLAEDKVRPILLAAFDGMKSL</sequence>
<feature type="DNA-binding region" description="H-T-H motif" evidence="4">
    <location>
        <begin position="24"/>
        <end position="43"/>
    </location>
</feature>
<dbReference type="PROSITE" id="PS50977">
    <property type="entry name" value="HTH_TETR_2"/>
    <property type="match status" value="1"/>
</dbReference>
<dbReference type="SUPFAM" id="SSF48498">
    <property type="entry name" value="Tetracyclin repressor-like, C-terminal domain"/>
    <property type="match status" value="1"/>
</dbReference>
<dbReference type="PANTHER" id="PTHR30055:SF148">
    <property type="entry name" value="TETR-FAMILY TRANSCRIPTIONAL REGULATOR"/>
    <property type="match status" value="1"/>
</dbReference>
<dbReference type="Proteomes" id="UP001597169">
    <property type="component" value="Unassembled WGS sequence"/>
</dbReference>
<reference evidence="7" key="1">
    <citation type="journal article" date="2019" name="Int. J. Syst. Evol. Microbiol.">
        <title>The Global Catalogue of Microorganisms (GCM) 10K type strain sequencing project: providing services to taxonomists for standard genome sequencing and annotation.</title>
        <authorList>
            <consortium name="The Broad Institute Genomics Platform"/>
            <consortium name="The Broad Institute Genome Sequencing Center for Infectious Disease"/>
            <person name="Wu L."/>
            <person name="Ma J."/>
        </authorList>
    </citation>
    <scope>NUCLEOTIDE SEQUENCE [LARGE SCALE GENOMIC DNA]</scope>
    <source>
        <strain evidence="7">CCUG 53519</strain>
    </source>
</reference>
<dbReference type="InterPro" id="IPR001647">
    <property type="entry name" value="HTH_TetR"/>
</dbReference>
<protein>
    <submittedName>
        <fullName evidence="6">TetR/AcrR family transcriptional regulator</fullName>
    </submittedName>
</protein>
<name>A0ABW3PST0_9BACL</name>
<dbReference type="InterPro" id="IPR009057">
    <property type="entry name" value="Homeodomain-like_sf"/>
</dbReference>
<gene>
    <name evidence="6" type="ORF">ACFQ3J_15015</name>
</gene>
<proteinExistence type="predicted"/>
<accession>A0ABW3PST0</accession>
<evidence type="ECO:0000256" key="1">
    <source>
        <dbReference type="ARBA" id="ARBA00023015"/>
    </source>
</evidence>
<dbReference type="PANTHER" id="PTHR30055">
    <property type="entry name" value="HTH-TYPE TRANSCRIPTIONAL REGULATOR RUTR"/>
    <property type="match status" value="1"/>
</dbReference>
<keyword evidence="2 4" id="KW-0238">DNA-binding</keyword>
<evidence type="ECO:0000313" key="7">
    <source>
        <dbReference type="Proteomes" id="UP001597169"/>
    </source>
</evidence>
<dbReference type="Pfam" id="PF00440">
    <property type="entry name" value="TetR_N"/>
    <property type="match status" value="1"/>
</dbReference>
<keyword evidence="7" id="KW-1185">Reference proteome</keyword>
<dbReference type="InterPro" id="IPR011075">
    <property type="entry name" value="TetR_C"/>
</dbReference>
<evidence type="ECO:0000259" key="5">
    <source>
        <dbReference type="PROSITE" id="PS50977"/>
    </source>
</evidence>
<keyword evidence="3" id="KW-0804">Transcription</keyword>
<dbReference type="InterPro" id="IPR036271">
    <property type="entry name" value="Tet_transcr_reg_TetR-rel_C_sf"/>
</dbReference>